<evidence type="ECO:0000313" key="2">
    <source>
        <dbReference type="Proteomes" id="UP000326678"/>
    </source>
</evidence>
<dbReference type="Proteomes" id="UP000326678">
    <property type="component" value="Chromosome Gxm1"/>
</dbReference>
<name>A0A5P8W6Q4_9NOSO</name>
<dbReference type="EMBL" id="CP045226">
    <property type="protein sequence ID" value="QFS48191.1"/>
    <property type="molecule type" value="Genomic_DNA"/>
</dbReference>
<gene>
    <name evidence="1" type="ORF">GXM_05683</name>
</gene>
<protein>
    <submittedName>
        <fullName evidence="1">Uncharacterized protein</fullName>
    </submittedName>
</protein>
<evidence type="ECO:0000313" key="1">
    <source>
        <dbReference type="EMBL" id="QFS48191.1"/>
    </source>
</evidence>
<dbReference type="KEGG" id="nsh:GXM_05683"/>
<reference evidence="1 2" key="1">
    <citation type="submission" date="2019-10" db="EMBL/GenBank/DDBJ databases">
        <title>Genomic and transcriptomic insights into the perfect genentic adaptation of a filamentous nitrogen-fixing cyanobacterium to rice fields.</title>
        <authorList>
            <person name="Chen Z."/>
        </authorList>
    </citation>
    <scope>NUCLEOTIDE SEQUENCE [LARGE SCALE GENOMIC DNA]</scope>
    <source>
        <strain evidence="1">CCNUC1</strain>
    </source>
</reference>
<proteinExistence type="predicted"/>
<organism evidence="1 2">
    <name type="scientific">Nostoc sphaeroides CCNUC1</name>
    <dbReference type="NCBI Taxonomy" id="2653204"/>
    <lineage>
        <taxon>Bacteria</taxon>
        <taxon>Bacillati</taxon>
        <taxon>Cyanobacteriota</taxon>
        <taxon>Cyanophyceae</taxon>
        <taxon>Nostocales</taxon>
        <taxon>Nostocaceae</taxon>
        <taxon>Nostoc</taxon>
    </lineage>
</organism>
<sequence length="41" mass="4657">MIDALILVKFTKNSPNGTEATWQQMRGGSANGELIRREYYP</sequence>
<keyword evidence="2" id="KW-1185">Reference proteome</keyword>
<accession>A0A5P8W6Q4</accession>
<dbReference type="AlphaFoldDB" id="A0A5P8W6Q4"/>